<evidence type="ECO:0000259" key="21">
    <source>
        <dbReference type="PROSITE" id="PS50089"/>
    </source>
</evidence>
<evidence type="ECO:0000256" key="1">
    <source>
        <dbReference type="ARBA" id="ARBA00004123"/>
    </source>
</evidence>
<dbReference type="FunFam" id="1.20.120.520:FF:000009">
    <property type="entry name" value="Zinc finger protein BRUTUS"/>
    <property type="match status" value="1"/>
</dbReference>
<evidence type="ECO:0000256" key="8">
    <source>
        <dbReference type="ARBA" id="ARBA00022786"/>
    </source>
</evidence>
<dbReference type="GO" id="GO:0061630">
    <property type="term" value="F:ubiquitin protein ligase activity"/>
    <property type="evidence" value="ECO:0007669"/>
    <property type="project" value="UniProtKB-ARBA"/>
</dbReference>
<comment type="subcellular location">
    <subcellularLocation>
        <location evidence="2">Membrane</location>
        <topology evidence="2">Single-pass membrane protein</topology>
    </subcellularLocation>
    <subcellularLocation>
        <location evidence="1">Nucleus</location>
    </subcellularLocation>
</comment>
<dbReference type="GO" id="GO:0016874">
    <property type="term" value="F:ligase activity"/>
    <property type="evidence" value="ECO:0007669"/>
    <property type="project" value="UniProtKB-KW"/>
</dbReference>
<comment type="subunit">
    <text evidence="17">Binds zinc and iron ions.</text>
</comment>
<reference evidence="24" key="1">
    <citation type="journal article" date="2023" name="Mol. Ecol. Resour.">
        <title>Chromosome-level genome assembly of a triploid poplar Populus alba 'Berolinensis'.</title>
        <authorList>
            <person name="Chen S."/>
            <person name="Yu Y."/>
            <person name="Wang X."/>
            <person name="Wang S."/>
            <person name="Zhang T."/>
            <person name="Zhou Y."/>
            <person name="He R."/>
            <person name="Meng N."/>
            <person name="Wang Y."/>
            <person name="Liu W."/>
            <person name="Liu Z."/>
            <person name="Liu J."/>
            <person name="Guo Q."/>
            <person name="Huang H."/>
            <person name="Sederoff R.R."/>
            <person name="Wang G."/>
            <person name="Qu G."/>
            <person name="Chen S."/>
        </authorList>
    </citation>
    <scope>NUCLEOTIDE SEQUENCE</scope>
    <source>
        <strain evidence="24">SC-2020</strain>
    </source>
</reference>
<evidence type="ECO:0000259" key="23">
    <source>
        <dbReference type="PROSITE" id="PS51270"/>
    </source>
</evidence>
<evidence type="ECO:0000256" key="6">
    <source>
        <dbReference type="ARBA" id="ARBA00022723"/>
    </source>
</evidence>
<evidence type="ECO:0000256" key="11">
    <source>
        <dbReference type="ARBA" id="ARBA00023004"/>
    </source>
</evidence>
<dbReference type="InterPro" id="IPR001841">
    <property type="entry name" value="Znf_RING"/>
</dbReference>
<dbReference type="EMBL" id="JAQIZT010000008">
    <property type="protein sequence ID" value="KAJ6988092.1"/>
    <property type="molecule type" value="Genomic_DNA"/>
</dbReference>
<feature type="domain" description="CHY-type" evidence="22">
    <location>
        <begin position="995"/>
        <end position="1064"/>
    </location>
</feature>
<dbReference type="PANTHER" id="PTHR21319">
    <property type="entry name" value="RING FINGER AND CHY ZINC FINGER DOMAIN-CONTAINING PROTEIN 1"/>
    <property type="match status" value="1"/>
</dbReference>
<keyword evidence="12" id="KW-0175">Coiled coil</keyword>
<evidence type="ECO:0000259" key="20">
    <source>
        <dbReference type="PROSITE" id="PS50076"/>
    </source>
</evidence>
<keyword evidence="5" id="KW-0812">Transmembrane</keyword>
<dbReference type="InterPro" id="IPR008913">
    <property type="entry name" value="Znf_CHY"/>
</dbReference>
<dbReference type="Gene3D" id="1.10.287.110">
    <property type="entry name" value="DnaJ domain"/>
    <property type="match status" value="1"/>
</dbReference>
<evidence type="ECO:0000256" key="14">
    <source>
        <dbReference type="ARBA" id="ARBA00023186"/>
    </source>
</evidence>
<dbReference type="InterPro" id="IPR012312">
    <property type="entry name" value="Hemerythrin-like"/>
</dbReference>
<dbReference type="Pfam" id="PF13639">
    <property type="entry name" value="zf-RING_2"/>
    <property type="match status" value="1"/>
</dbReference>
<keyword evidence="15" id="KW-0539">Nucleus</keyword>
<organism evidence="24 25">
    <name type="scientific">Populus alba x Populus x berolinensis</name>
    <dbReference type="NCBI Taxonomy" id="444605"/>
    <lineage>
        <taxon>Eukaryota</taxon>
        <taxon>Viridiplantae</taxon>
        <taxon>Streptophyta</taxon>
        <taxon>Embryophyta</taxon>
        <taxon>Tracheophyta</taxon>
        <taxon>Spermatophyta</taxon>
        <taxon>Magnoliopsida</taxon>
        <taxon>eudicotyledons</taxon>
        <taxon>Gunneridae</taxon>
        <taxon>Pentapetalae</taxon>
        <taxon>rosids</taxon>
        <taxon>fabids</taxon>
        <taxon>Malpighiales</taxon>
        <taxon>Salicaceae</taxon>
        <taxon>Saliceae</taxon>
        <taxon>Populus</taxon>
    </lineage>
</organism>
<dbReference type="Gene3D" id="3.30.40.10">
    <property type="entry name" value="Zinc/RING finger domain, C3HC4 (zinc finger)"/>
    <property type="match status" value="1"/>
</dbReference>
<dbReference type="CDD" id="cd16464">
    <property type="entry name" value="RING-H2_Pirh2-like"/>
    <property type="match status" value="1"/>
</dbReference>
<dbReference type="GO" id="GO:0016020">
    <property type="term" value="C:membrane"/>
    <property type="evidence" value="ECO:0007669"/>
    <property type="project" value="UniProtKB-SubCell"/>
</dbReference>
<dbReference type="FunFam" id="1.10.287.110:FF:000097">
    <property type="entry name" value="Chaperone protein dnaJ 16"/>
    <property type="match status" value="1"/>
</dbReference>
<proteinExistence type="predicted"/>
<evidence type="ECO:0000256" key="2">
    <source>
        <dbReference type="ARBA" id="ARBA00004167"/>
    </source>
</evidence>
<keyword evidence="14" id="KW-0143">Chaperone</keyword>
<evidence type="ECO:0000259" key="22">
    <source>
        <dbReference type="PROSITE" id="PS51266"/>
    </source>
</evidence>
<dbReference type="Gene3D" id="2.20.28.10">
    <property type="match status" value="1"/>
</dbReference>
<dbReference type="PROSITE" id="PS50076">
    <property type="entry name" value="DNAJ_2"/>
    <property type="match status" value="1"/>
</dbReference>
<dbReference type="PROSITE" id="PS51270">
    <property type="entry name" value="ZF_CTCHY"/>
    <property type="match status" value="1"/>
</dbReference>
<dbReference type="InterPro" id="IPR037274">
    <property type="entry name" value="Znf_CHY_sf"/>
</dbReference>
<evidence type="ECO:0000313" key="24">
    <source>
        <dbReference type="EMBL" id="KAJ6988092.1"/>
    </source>
</evidence>
<dbReference type="FunFam" id="3.30.40.10:FF:000208">
    <property type="entry name" value="Zinc finger protein-related isoform 1"/>
    <property type="match status" value="1"/>
</dbReference>
<keyword evidence="8" id="KW-0833">Ubl conjugation pathway</keyword>
<keyword evidence="10" id="KW-1133">Transmembrane helix</keyword>
<dbReference type="InterPro" id="IPR018253">
    <property type="entry name" value="DnaJ_domain_CS"/>
</dbReference>
<keyword evidence="6" id="KW-0479">Metal-binding</keyword>
<evidence type="ECO:0000256" key="9">
    <source>
        <dbReference type="ARBA" id="ARBA00022833"/>
    </source>
</evidence>
<dbReference type="GO" id="GO:0034756">
    <property type="term" value="P:regulation of iron ion transport"/>
    <property type="evidence" value="ECO:0007669"/>
    <property type="project" value="UniProtKB-ARBA"/>
</dbReference>
<evidence type="ECO:0000256" key="18">
    <source>
        <dbReference type="PROSITE-ProRule" id="PRU00601"/>
    </source>
</evidence>
<dbReference type="SUPFAM" id="SSF161219">
    <property type="entry name" value="CHY zinc finger-like"/>
    <property type="match status" value="1"/>
</dbReference>
<evidence type="ECO:0000256" key="10">
    <source>
        <dbReference type="ARBA" id="ARBA00022989"/>
    </source>
</evidence>
<evidence type="ECO:0000256" key="7">
    <source>
        <dbReference type="ARBA" id="ARBA00022771"/>
    </source>
</evidence>
<dbReference type="InterPro" id="IPR001623">
    <property type="entry name" value="DnaJ_domain"/>
</dbReference>
<dbReference type="InterPro" id="IPR037275">
    <property type="entry name" value="Znf_CTCHY_sf"/>
</dbReference>
<dbReference type="InterPro" id="IPR013083">
    <property type="entry name" value="Znf_RING/FYVE/PHD"/>
</dbReference>
<sequence length="1520" mass="170321">MATPFSGIDRGGAGGVAVMAGPLNPIDPSTPSKTCPKSSALKSPILIFLFFHKAIRSELDGLHRAAIAFATTGGDIEPLLERYHFFRSIYKHHCNAEDEVIFPALDIRVKNVARTYSLEHEGESVLFDKLFELLDLNMQSEETYRRELASRTGALQTSIDQHMSKEEEQVFPLLIEKFSLEEQAFLVWQFLCSIPVNMMTEFLPWLSSSISTDEQQDMHMCLYKIIPEEKLLRQVIFSWMKGTKLSDTCKSCEDNSKACCQDSGAPTLECQSTKRHCACESSGAGKRKYMELNCDAIISTKFHPINEILLWHNAIKRELNDITEAARSIQLSGDFSNLSSFNKRLQFIAEVCIFHSIAEDKVIFPAVDAELSFAHEHAEEEIQFDKLRCLIESIQSAGAHTSLTDFYTKLCSQADQIMDSIQKHFQNEEVQVLPLARKHFSAKRQRELLYQSLCVMPLKVIECVLPWLVGSLSEEEARSFLQNMYMAVRFLAAPASDSALVTLFSGWACKGRSKNVCLSSSATGFCPVRILAGTEEVTKQRFCSSNSRSSVGDEPYLVQADGADDSRRPGKCGNLVVREDNNACPSTEPVDTQKSSCSNNSCCVPGLGVNTNNLGISSLAVAKSLRSSFSPSAPSLNSSLFNWEMDTSPTNIGCSSRPIDNIFQFHKAIRKDLEYLDVESGKLNDCNETLLRQFTGRFRLLWGLYRAHSNAEDEIVFPALESKETLHNVSHSYTLDHKQEEKLFEDMSSALSELTQLHEYMKNTNHADDLIGKCADSSDCNDTVRQYNELATKLQGMCKSIRVTLDQHVFREELELWPLFDRHFSVEEQDKIVGQIIGTTGAEVLQSMLPWVTSALTQEEQNRMMDTWKQATKNTMFSEWLNEWWEGTSAATPLKTASESCISLGNDLHASLDQSDHTFKPGWKDIFRMNQNELEAEIRKVSRDSTLDPRRKAYLIQNLMTSRWIASQQKSPQARTGDHSNGGDLLGCSPSFRDPDKQVFGCEHYKRNCKLRATCCGKLFACRFCHDKVSDHSMDRKATSEMMCMRCLRIQPVGPVCTSVSCGGFSMAKYYCSVCKFFDDERAVYHCPFCNLCRVGTGLGVDFFHCMKCNCCLAMKLADHKCREKGLETNCPICCDDMFTSSASVKALPCGHFMHSTCFQAYTCSHYICPICSKSLGDMSVYFGMLDALLASEELPEEYRDRCQDILCNDCDKKGTAPFHWLYHKCRLCGSYNTRLLRASMLCHIAFVSYTTDHLLAGYGMSVLDGRSAFNHITSTQVEHTLRLGNLTRPTQEEKRRQSEGQVGGEMDSKKTESTSAPPPVLRKDPYEVLSVSRDSTDQEIKSAYRKLALKYHPDKNASNPEASELFKEVTYSYSILSDPEKRRQYDSAGFEALDVESVDMEIDLSNLGTVNTVFAALFSKLGVPIKTTISANVLEEALSGTVTVRPLPVGTSVSGKVDKQCAHFFGVTIDEQQAEAGLVVRVTSTAQSKFKLLYFEQEANGGYGLALQVLLFSCTPLCL</sequence>
<name>A0AAD6MMK5_9ROSI</name>
<evidence type="ECO:0000256" key="17">
    <source>
        <dbReference type="ARBA" id="ARBA00063786"/>
    </source>
</evidence>
<evidence type="ECO:0000256" key="13">
    <source>
        <dbReference type="ARBA" id="ARBA00023136"/>
    </source>
</evidence>
<dbReference type="GO" id="GO:0005634">
    <property type="term" value="C:nucleus"/>
    <property type="evidence" value="ECO:0007669"/>
    <property type="project" value="UniProtKB-SubCell"/>
</dbReference>
<feature type="region of interest" description="Disordered" evidence="19">
    <location>
        <begin position="1281"/>
        <end position="1335"/>
    </location>
</feature>
<dbReference type="GO" id="GO:0008270">
    <property type="term" value="F:zinc ion binding"/>
    <property type="evidence" value="ECO:0007669"/>
    <property type="project" value="UniProtKB-KW"/>
</dbReference>
<evidence type="ECO:0000256" key="19">
    <source>
        <dbReference type="SAM" id="MobiDB-lite"/>
    </source>
</evidence>
<dbReference type="Pfam" id="PF01814">
    <property type="entry name" value="Hemerythrin"/>
    <property type="match status" value="3"/>
</dbReference>
<dbReference type="SUPFAM" id="SSF46565">
    <property type="entry name" value="Chaperone J-domain"/>
    <property type="match status" value="1"/>
</dbReference>
<dbReference type="InterPro" id="IPR017921">
    <property type="entry name" value="Znf_CTCHY"/>
</dbReference>
<dbReference type="SMART" id="SM00184">
    <property type="entry name" value="RING"/>
    <property type="match status" value="1"/>
</dbReference>
<dbReference type="PROSITE" id="PS50089">
    <property type="entry name" value="ZF_RING_2"/>
    <property type="match status" value="1"/>
</dbReference>
<comment type="function">
    <text evidence="16">Probable E3 ubiquitin-protein ligase that may regulate the response to iron deficiency and thus contributes to iron homeostasis.</text>
</comment>
<dbReference type="PROSITE" id="PS51266">
    <property type="entry name" value="ZF_CHY"/>
    <property type="match status" value="1"/>
</dbReference>
<dbReference type="PANTHER" id="PTHR21319:SF0">
    <property type="entry name" value="AND RING FINGER DOMAIN PROTEIN, PUTATIVE (AFU_ORTHOLOGUE AFUA_1G08900)-RELATED"/>
    <property type="match status" value="1"/>
</dbReference>
<dbReference type="PROSITE" id="PS00636">
    <property type="entry name" value="DNAJ_1"/>
    <property type="match status" value="1"/>
</dbReference>
<dbReference type="PRINTS" id="PR00625">
    <property type="entry name" value="JDOMAIN"/>
</dbReference>
<keyword evidence="4" id="KW-0436">Ligase</keyword>
<keyword evidence="9" id="KW-0862">Zinc</keyword>
<dbReference type="CDD" id="cd12108">
    <property type="entry name" value="Hr-like"/>
    <property type="match status" value="3"/>
</dbReference>
<dbReference type="GO" id="GO:0016567">
    <property type="term" value="P:protein ubiquitination"/>
    <property type="evidence" value="ECO:0007669"/>
    <property type="project" value="TreeGrafter"/>
</dbReference>
<dbReference type="GO" id="GO:0098711">
    <property type="term" value="P:iron ion import across plasma membrane"/>
    <property type="evidence" value="ECO:0007669"/>
    <property type="project" value="UniProtKB-ARBA"/>
</dbReference>
<dbReference type="CDD" id="cd06257">
    <property type="entry name" value="DnaJ"/>
    <property type="match status" value="1"/>
</dbReference>
<keyword evidence="7 18" id="KW-0863">Zinc-finger</keyword>
<dbReference type="SUPFAM" id="SSF57850">
    <property type="entry name" value="RING/U-box"/>
    <property type="match status" value="1"/>
</dbReference>
<dbReference type="Pfam" id="PF05495">
    <property type="entry name" value="zf-CHY"/>
    <property type="match status" value="1"/>
</dbReference>
<dbReference type="Pfam" id="PF14599">
    <property type="entry name" value="zinc_ribbon_6"/>
    <property type="match status" value="1"/>
</dbReference>
<evidence type="ECO:0000256" key="3">
    <source>
        <dbReference type="ARBA" id="ARBA00004906"/>
    </source>
</evidence>
<evidence type="ECO:0000256" key="15">
    <source>
        <dbReference type="ARBA" id="ARBA00023242"/>
    </source>
</evidence>
<dbReference type="Proteomes" id="UP001164929">
    <property type="component" value="Chromosome 8"/>
</dbReference>
<dbReference type="SUPFAM" id="SSF161245">
    <property type="entry name" value="Zinc hairpin stack"/>
    <property type="match status" value="1"/>
</dbReference>
<comment type="pathway">
    <text evidence="3">Protein modification; protein ubiquitination.</text>
</comment>
<evidence type="ECO:0000256" key="5">
    <source>
        <dbReference type="ARBA" id="ARBA00022692"/>
    </source>
</evidence>
<dbReference type="Pfam" id="PF00226">
    <property type="entry name" value="DnaJ"/>
    <property type="match status" value="1"/>
</dbReference>
<evidence type="ECO:0000256" key="4">
    <source>
        <dbReference type="ARBA" id="ARBA00022598"/>
    </source>
</evidence>
<dbReference type="SMART" id="SM00271">
    <property type="entry name" value="DnaJ"/>
    <property type="match status" value="1"/>
</dbReference>
<feature type="domain" description="J" evidence="20">
    <location>
        <begin position="1325"/>
        <end position="1390"/>
    </location>
</feature>
<protein>
    <submittedName>
        <fullName evidence="24">Zinc finger protein BRUTUS-like isoform X1</fullName>
    </submittedName>
</protein>
<evidence type="ECO:0000256" key="16">
    <source>
        <dbReference type="ARBA" id="ARBA00053847"/>
    </source>
</evidence>
<comment type="caution">
    <text evidence="24">The sequence shown here is derived from an EMBL/GenBank/DDBJ whole genome shotgun (WGS) entry which is preliminary data.</text>
</comment>
<dbReference type="GO" id="GO:0006511">
    <property type="term" value="P:ubiquitin-dependent protein catabolic process"/>
    <property type="evidence" value="ECO:0007669"/>
    <property type="project" value="TreeGrafter"/>
</dbReference>
<dbReference type="InterPro" id="IPR036869">
    <property type="entry name" value="J_dom_sf"/>
</dbReference>
<dbReference type="InterPro" id="IPR039512">
    <property type="entry name" value="RCHY1_zinc-ribbon"/>
</dbReference>
<keyword evidence="13" id="KW-0472">Membrane</keyword>
<evidence type="ECO:0000313" key="25">
    <source>
        <dbReference type="Proteomes" id="UP001164929"/>
    </source>
</evidence>
<gene>
    <name evidence="24" type="ORF">NC653_021118</name>
</gene>
<keyword evidence="25" id="KW-1185">Reference proteome</keyword>
<dbReference type="Gene3D" id="1.20.120.520">
    <property type="entry name" value="nmb1532 protein domain like"/>
    <property type="match status" value="3"/>
</dbReference>
<evidence type="ECO:0000256" key="12">
    <source>
        <dbReference type="ARBA" id="ARBA00023054"/>
    </source>
</evidence>
<accession>A0AAD6MMK5</accession>
<keyword evidence="11" id="KW-0408">Iron</keyword>
<feature type="domain" description="RING-type" evidence="21">
    <location>
        <begin position="1131"/>
        <end position="1173"/>
    </location>
</feature>
<feature type="domain" description="CTCHY-type" evidence="23">
    <location>
        <begin position="1067"/>
        <end position="1130"/>
    </location>
</feature>